<dbReference type="AlphaFoldDB" id="W7UN90"/>
<protein>
    <submittedName>
        <fullName evidence="1">Uncharacterized protein</fullName>
    </submittedName>
</protein>
<evidence type="ECO:0000313" key="1">
    <source>
        <dbReference type="EMBL" id="EWM53049.1"/>
    </source>
</evidence>
<dbReference type="Proteomes" id="UP000019365">
    <property type="component" value="Unassembled WGS sequence"/>
</dbReference>
<name>W7UN90_RUMFL</name>
<evidence type="ECO:0000313" key="2">
    <source>
        <dbReference type="Proteomes" id="UP000019365"/>
    </source>
</evidence>
<proteinExistence type="predicted"/>
<gene>
    <name evidence="1" type="ORF">RF007C_15675</name>
</gene>
<keyword evidence="2" id="KW-1185">Reference proteome</keyword>
<reference evidence="1 2" key="1">
    <citation type="journal article" date="2014" name="PLoS ONE">
        <title>Rumen cellulosomics: divergent fiber-degrading strategies revealed by comparative genome-wide analysis of six ruminococcal strains.</title>
        <authorList>
            <person name="Dassa B."/>
            <person name="Borovok I."/>
            <person name="Ruimy-Israeli V."/>
            <person name="Lamed R."/>
            <person name="Flint H.J."/>
            <person name="Duncan S.H."/>
            <person name="Henrissat B."/>
            <person name="Coutinho P."/>
            <person name="Morrison M."/>
            <person name="Mosoni P."/>
            <person name="Yeoman C.J."/>
            <person name="White B.A."/>
            <person name="Bayer E.A."/>
        </authorList>
    </citation>
    <scope>NUCLEOTIDE SEQUENCE [LARGE SCALE GENOMIC DNA]</scope>
    <source>
        <strain evidence="1 2">007c</strain>
    </source>
</reference>
<sequence>MKKITKGYTADISVCYNIAIREKELLPYE</sequence>
<comment type="caution">
    <text evidence="1">The sequence shown here is derived from an EMBL/GenBank/DDBJ whole genome shotgun (WGS) entry which is preliminary data.</text>
</comment>
<organism evidence="1 2">
    <name type="scientific">Ruminococcus flavefaciens 007c</name>
    <dbReference type="NCBI Taxonomy" id="1341157"/>
    <lineage>
        <taxon>Bacteria</taxon>
        <taxon>Bacillati</taxon>
        <taxon>Bacillota</taxon>
        <taxon>Clostridia</taxon>
        <taxon>Eubacteriales</taxon>
        <taxon>Oscillospiraceae</taxon>
        <taxon>Ruminococcus</taxon>
    </lineage>
</organism>
<accession>W7UN90</accession>
<dbReference type="EMBL" id="ATAX01000028">
    <property type="protein sequence ID" value="EWM53049.1"/>
    <property type="molecule type" value="Genomic_DNA"/>
</dbReference>